<feature type="non-terminal residue" evidence="3">
    <location>
        <position position="634"/>
    </location>
</feature>
<feature type="coiled-coil region" evidence="1">
    <location>
        <begin position="203"/>
        <end position="332"/>
    </location>
</feature>
<evidence type="ECO:0000256" key="2">
    <source>
        <dbReference type="SAM" id="MobiDB-lite"/>
    </source>
</evidence>
<reference evidence="3" key="1">
    <citation type="submission" date="2021-12" db="EMBL/GenBank/DDBJ databases">
        <authorList>
            <person name="Martin H S."/>
        </authorList>
    </citation>
    <scope>NUCLEOTIDE SEQUENCE</scope>
</reference>
<gene>
    <name evidence="3" type="ORF">BINO364_LOCUS11860</name>
</gene>
<organism evidence="3 4">
    <name type="scientific">Brenthis ino</name>
    <name type="common">lesser marbled fritillary</name>
    <dbReference type="NCBI Taxonomy" id="405034"/>
    <lineage>
        <taxon>Eukaryota</taxon>
        <taxon>Metazoa</taxon>
        <taxon>Ecdysozoa</taxon>
        <taxon>Arthropoda</taxon>
        <taxon>Hexapoda</taxon>
        <taxon>Insecta</taxon>
        <taxon>Pterygota</taxon>
        <taxon>Neoptera</taxon>
        <taxon>Endopterygota</taxon>
        <taxon>Lepidoptera</taxon>
        <taxon>Glossata</taxon>
        <taxon>Ditrysia</taxon>
        <taxon>Papilionoidea</taxon>
        <taxon>Nymphalidae</taxon>
        <taxon>Heliconiinae</taxon>
        <taxon>Argynnini</taxon>
        <taxon>Brenthis</taxon>
    </lineage>
</organism>
<dbReference type="AlphaFoldDB" id="A0A8J9UV41"/>
<protein>
    <submittedName>
        <fullName evidence="3">Uncharacterized protein</fullName>
    </submittedName>
</protein>
<accession>A0A8J9UV41</accession>
<sequence>MQLFKESIRAASVDSAASDATHIRSLENKLHATMQILQNKEETIRVQAESLALAEARIAALISKAQSLPKIHQTQQTSLFKTRNSADGNHVEMADVSCTAQIKEVDHTIVKTLRDNLSMIEELYRECFYETAKQEELITVLRRSYLDMRLEKKQCDQTSLVWQRNSMEKYQDIALEVERLKSEITSFLNNSTNNDSTECTCGLEEENTRLKKLNETMEIQVGELRQRVTELEEALEGKEDQDQQLQLQITEKEQELQHIRQQLFDIEQSSRERVDSCDSLTLQVKDLEELLNDKAVELFNVQHQCESQEVVIKQLREELQTAEAMAKDNVATRAEVGELSEQVRSWRAQLREGRGRLRALDAQLRRARAHCRRLADLYQYGILLLNNESAEWEKAELASELQSQLHEAQRRGAALCAQAQRAVCGVRRWLRVQRDRHSQQEEKIKQQELLIRSFQSHNSNTESASENDPCCSRYLHEPRPSDVSRVRASETASSSYLNETRRHDASSFRTSETCPQFLEDTSRVRMSETTCSKCARVSETDSPSPPTPPVRLLRKKSANGDKAQCMEGARTREAGVQRPQRRDAATARALSREHIYFYPHSSSNEVSPPEELLQRVERAHAALADARRRWRSPL</sequence>
<evidence type="ECO:0000256" key="1">
    <source>
        <dbReference type="SAM" id="Coils"/>
    </source>
</evidence>
<evidence type="ECO:0000313" key="4">
    <source>
        <dbReference type="Proteomes" id="UP000838878"/>
    </source>
</evidence>
<proteinExistence type="predicted"/>
<evidence type="ECO:0000313" key="3">
    <source>
        <dbReference type="EMBL" id="CAH0726397.1"/>
    </source>
</evidence>
<keyword evidence="4" id="KW-1185">Reference proteome</keyword>
<dbReference type="EMBL" id="OV170226">
    <property type="protein sequence ID" value="CAH0726397.1"/>
    <property type="molecule type" value="Genomic_DNA"/>
</dbReference>
<feature type="region of interest" description="Disordered" evidence="2">
    <location>
        <begin position="481"/>
        <end position="504"/>
    </location>
</feature>
<keyword evidence="1" id="KW-0175">Coiled coil</keyword>
<dbReference type="OrthoDB" id="6928660at2759"/>
<name>A0A8J9UV41_9NEOP</name>
<dbReference type="Proteomes" id="UP000838878">
    <property type="component" value="Chromosome 6"/>
</dbReference>